<feature type="binding site" evidence="4">
    <location>
        <position position="148"/>
    </location>
    <ligand>
        <name>3'-phosphoadenylyl sulfate</name>
        <dbReference type="ChEBI" id="CHEBI:58339"/>
    </ligand>
</feature>
<feature type="chain" id="PRO_5031102969" description="Sulfotransferase domain-containing protein" evidence="5">
    <location>
        <begin position="23"/>
        <end position="379"/>
    </location>
</feature>
<evidence type="ECO:0000256" key="4">
    <source>
        <dbReference type="PIRSR" id="PIRSR637359-2"/>
    </source>
</evidence>
<dbReference type="GO" id="GO:0008146">
    <property type="term" value="F:sulfotransferase activity"/>
    <property type="evidence" value="ECO:0007669"/>
    <property type="project" value="InterPro"/>
</dbReference>
<dbReference type="Pfam" id="PF00685">
    <property type="entry name" value="Sulfotransfer_1"/>
    <property type="match status" value="1"/>
</dbReference>
<dbReference type="Gene3D" id="3.40.50.300">
    <property type="entry name" value="P-loop containing nucleotide triphosphate hydrolases"/>
    <property type="match status" value="1"/>
</dbReference>
<dbReference type="AlphaFoldDB" id="A0A7S3EGW4"/>
<evidence type="ECO:0000259" key="6">
    <source>
        <dbReference type="Pfam" id="PF00685"/>
    </source>
</evidence>
<evidence type="ECO:0000256" key="3">
    <source>
        <dbReference type="PIRSR" id="PIRSR637359-1"/>
    </source>
</evidence>
<evidence type="ECO:0000256" key="2">
    <source>
        <dbReference type="ARBA" id="ARBA00023180"/>
    </source>
</evidence>
<gene>
    <name evidence="7" type="ORF">RMAR00112_LOCUS21581</name>
</gene>
<accession>A0A7S3EGW4</accession>
<protein>
    <recommendedName>
        <fullName evidence="6">Sulfotransferase domain-containing protein</fullName>
    </recommendedName>
</protein>
<sequence length="379" mass="43776">MKSYGKLWVIFSVSVLCASTLAEIAENVCREQAVGRELCPELFLLGAQKCGSTAVFRALTENFKLDLTLPVGIPLVKEPQFFNYFYEKGWSWYIGAYGFRKSTDQVGIDASADYTAFAQAPVRIQAGMNAEKLRFIMIMRDPVQRAYSWYTHVHAFEMFYENYREAYLCFDYKFSLMSKYATEAIAKCMQAAGSPPEVFAACYHMARSQTYPSYRNHHVYVEETGMTTAYFDIIAYHFTSGLYGYILAYWFKFFAPEQFCFLVYENMVENPLSEFAYLKPCVEHFGRQINLETKSVELPKANVQVCQNCAYYEQLSEENFKAVGASLHRELYLDSNELVRRTLREHYNRTDVRLWEIDYGSGYRLPGSVAEDLNSALKS</sequence>
<dbReference type="PANTHER" id="PTHR10605:SF56">
    <property type="entry name" value="BIFUNCTIONAL HEPARAN SULFATE N-DEACETYLASE_N-SULFOTRANSFERASE"/>
    <property type="match status" value="1"/>
</dbReference>
<evidence type="ECO:0000256" key="5">
    <source>
        <dbReference type="SAM" id="SignalP"/>
    </source>
</evidence>
<proteinExistence type="predicted"/>
<feature type="binding site" evidence="4">
    <location>
        <position position="140"/>
    </location>
    <ligand>
        <name>3'-phosphoadenylyl sulfate</name>
        <dbReference type="ChEBI" id="CHEBI:58339"/>
    </ligand>
</feature>
<keyword evidence="5" id="KW-0732">Signal</keyword>
<dbReference type="InterPro" id="IPR037359">
    <property type="entry name" value="NST/OST"/>
</dbReference>
<keyword evidence="2" id="KW-0325">Glycoprotein</keyword>
<reference evidence="7" key="1">
    <citation type="submission" date="2021-01" db="EMBL/GenBank/DDBJ databases">
        <authorList>
            <person name="Corre E."/>
            <person name="Pelletier E."/>
            <person name="Niang G."/>
            <person name="Scheremetjew M."/>
            <person name="Finn R."/>
            <person name="Kale V."/>
            <person name="Holt S."/>
            <person name="Cochrane G."/>
            <person name="Meng A."/>
            <person name="Brown T."/>
            <person name="Cohen L."/>
        </authorList>
    </citation>
    <scope>NUCLEOTIDE SEQUENCE</scope>
    <source>
        <strain evidence="7">CCMP 769</strain>
    </source>
</reference>
<dbReference type="EMBL" id="HBHW01027859">
    <property type="protein sequence ID" value="CAE0053553.1"/>
    <property type="molecule type" value="Transcribed_RNA"/>
</dbReference>
<keyword evidence="1" id="KW-0808">Transferase</keyword>
<evidence type="ECO:0000256" key="1">
    <source>
        <dbReference type="ARBA" id="ARBA00022679"/>
    </source>
</evidence>
<dbReference type="InterPro" id="IPR000863">
    <property type="entry name" value="Sulfotransferase_dom"/>
</dbReference>
<evidence type="ECO:0000313" key="7">
    <source>
        <dbReference type="EMBL" id="CAE0053553.1"/>
    </source>
</evidence>
<feature type="domain" description="Sulfotransferase" evidence="6">
    <location>
        <begin position="41"/>
        <end position="275"/>
    </location>
</feature>
<dbReference type="PANTHER" id="PTHR10605">
    <property type="entry name" value="HEPARAN SULFATE SULFOTRANSFERASE"/>
    <property type="match status" value="1"/>
</dbReference>
<feature type="signal peptide" evidence="5">
    <location>
        <begin position="1"/>
        <end position="22"/>
    </location>
</feature>
<organism evidence="7">
    <name type="scientific">Rhodosorus marinus</name>
    <dbReference type="NCBI Taxonomy" id="101924"/>
    <lineage>
        <taxon>Eukaryota</taxon>
        <taxon>Rhodophyta</taxon>
        <taxon>Stylonematophyceae</taxon>
        <taxon>Stylonematales</taxon>
        <taxon>Stylonemataceae</taxon>
        <taxon>Rhodosorus</taxon>
    </lineage>
</organism>
<feature type="active site" description="For sulfotransferase activity" evidence="3">
    <location>
        <position position="49"/>
    </location>
</feature>
<name>A0A7S3EGW4_9RHOD</name>
<dbReference type="SUPFAM" id="SSF52540">
    <property type="entry name" value="P-loop containing nucleoside triphosphate hydrolases"/>
    <property type="match status" value="1"/>
</dbReference>
<dbReference type="InterPro" id="IPR027417">
    <property type="entry name" value="P-loop_NTPase"/>
</dbReference>